<evidence type="ECO:0000313" key="1">
    <source>
        <dbReference type="EMBL" id="SOQ53823.1"/>
    </source>
</evidence>
<reference evidence="1" key="1">
    <citation type="submission" date="2016-07" db="EMBL/GenBank/DDBJ databases">
        <authorList>
            <person name="Bretaudeau A."/>
        </authorList>
    </citation>
    <scope>NUCLEOTIDE SEQUENCE</scope>
    <source>
        <strain evidence="1">Rice</strain>
        <tissue evidence="1">Whole body</tissue>
    </source>
</reference>
<name>A0A2H1WL71_SPOFR</name>
<sequence length="69" mass="7558">MVKGNPMTSPALGEVRVTVRLIVTKNHPVLTPALRTGAPNGYISQYNVTFDSGKDMQSTFLFERSSTDN</sequence>
<dbReference type="AlphaFoldDB" id="A0A2H1WL71"/>
<organism evidence="1">
    <name type="scientific">Spodoptera frugiperda</name>
    <name type="common">Fall armyworm</name>
    <dbReference type="NCBI Taxonomy" id="7108"/>
    <lineage>
        <taxon>Eukaryota</taxon>
        <taxon>Metazoa</taxon>
        <taxon>Ecdysozoa</taxon>
        <taxon>Arthropoda</taxon>
        <taxon>Hexapoda</taxon>
        <taxon>Insecta</taxon>
        <taxon>Pterygota</taxon>
        <taxon>Neoptera</taxon>
        <taxon>Endopterygota</taxon>
        <taxon>Lepidoptera</taxon>
        <taxon>Glossata</taxon>
        <taxon>Ditrysia</taxon>
        <taxon>Noctuoidea</taxon>
        <taxon>Noctuidae</taxon>
        <taxon>Amphipyrinae</taxon>
        <taxon>Spodoptera</taxon>
    </lineage>
</organism>
<dbReference type="EMBL" id="ODYU01009413">
    <property type="protein sequence ID" value="SOQ53823.1"/>
    <property type="molecule type" value="Genomic_DNA"/>
</dbReference>
<protein>
    <submittedName>
        <fullName evidence="1">SFRICE_009982</fullName>
    </submittedName>
</protein>
<proteinExistence type="predicted"/>
<accession>A0A2H1WL71</accession>
<gene>
    <name evidence="1" type="ORF">SFRICE_009982</name>
</gene>